<evidence type="ECO:0000313" key="12">
    <source>
        <dbReference type="Proteomes" id="UP000005778"/>
    </source>
</evidence>
<dbReference type="FunFam" id="3.10.310.10:FF:000004">
    <property type="entry name" value="Diaminopimelate epimerase"/>
    <property type="match status" value="1"/>
</dbReference>
<gene>
    <name evidence="9" type="primary">dapF</name>
    <name evidence="11" type="ORF">DespoDRAFT_03767</name>
</gene>
<feature type="active site" description="Proton donor" evidence="9">
    <location>
        <position position="76"/>
    </location>
</feature>
<dbReference type="Pfam" id="PF01678">
    <property type="entry name" value="DAP_epimerase"/>
    <property type="match status" value="2"/>
</dbReference>
<dbReference type="STRING" id="879212.DespoDRAFT_03767"/>
<name>I5B7N9_9BACT</name>
<keyword evidence="5 9" id="KW-0028">Amino-acid biosynthesis</keyword>
<dbReference type="InterPro" id="IPR018510">
    <property type="entry name" value="DAP_epimerase_AS"/>
</dbReference>
<feature type="active site" description="Proton acceptor" evidence="9">
    <location>
        <position position="226"/>
    </location>
</feature>
<feature type="binding site" evidence="9">
    <location>
        <begin position="77"/>
        <end position="78"/>
    </location>
    <ligand>
        <name>substrate</name>
    </ligand>
</feature>
<evidence type="ECO:0000256" key="8">
    <source>
        <dbReference type="ARBA" id="ARBA00051712"/>
    </source>
</evidence>
<reference evidence="11 12" key="1">
    <citation type="submission" date="2011-09" db="EMBL/GenBank/DDBJ databases">
        <authorList>
            <consortium name="US DOE Joint Genome Institute (JGI-PGF)"/>
            <person name="Lucas S."/>
            <person name="Han J."/>
            <person name="Lapidus A."/>
            <person name="Cheng J.-F."/>
            <person name="Goodwin L."/>
            <person name="Pitluck S."/>
            <person name="Peters L."/>
            <person name="Land M.L."/>
            <person name="Hauser L."/>
            <person name="Orellana R."/>
            <person name="Lovley D."/>
            <person name="Woyke T.J."/>
        </authorList>
    </citation>
    <scope>NUCLEOTIDE SEQUENCE [LARGE SCALE GENOMIC DNA]</scope>
    <source>
        <strain evidence="11 12">2ac9</strain>
    </source>
</reference>
<proteinExistence type="inferred from homology"/>
<feature type="binding site" evidence="9">
    <location>
        <position position="166"/>
    </location>
    <ligand>
        <name>substrate</name>
    </ligand>
</feature>
<evidence type="ECO:0000256" key="3">
    <source>
        <dbReference type="ARBA" id="ARBA00013080"/>
    </source>
</evidence>
<dbReference type="PROSITE" id="PS01326">
    <property type="entry name" value="DAP_EPIMERASE"/>
    <property type="match status" value="1"/>
</dbReference>
<dbReference type="GO" id="GO:0005829">
    <property type="term" value="C:cytosol"/>
    <property type="evidence" value="ECO:0007669"/>
    <property type="project" value="TreeGrafter"/>
</dbReference>
<evidence type="ECO:0000256" key="1">
    <source>
        <dbReference type="ARBA" id="ARBA00005196"/>
    </source>
</evidence>
<dbReference type="GO" id="GO:0009089">
    <property type="term" value="P:lysine biosynthetic process via diaminopimelate"/>
    <property type="evidence" value="ECO:0007669"/>
    <property type="project" value="UniProtKB-UniRule"/>
</dbReference>
<dbReference type="PANTHER" id="PTHR31689">
    <property type="entry name" value="DIAMINOPIMELATE EPIMERASE, CHLOROPLASTIC"/>
    <property type="match status" value="1"/>
</dbReference>
<organism evidence="11 12">
    <name type="scientific">Desulfobacter postgatei 2ac9</name>
    <dbReference type="NCBI Taxonomy" id="879212"/>
    <lineage>
        <taxon>Bacteria</taxon>
        <taxon>Pseudomonadati</taxon>
        <taxon>Thermodesulfobacteriota</taxon>
        <taxon>Desulfobacteria</taxon>
        <taxon>Desulfobacterales</taxon>
        <taxon>Desulfobacteraceae</taxon>
        <taxon>Desulfobacter</taxon>
    </lineage>
</organism>
<dbReference type="SUPFAM" id="SSF54506">
    <property type="entry name" value="Diaminopimelate epimerase-like"/>
    <property type="match status" value="2"/>
</dbReference>
<evidence type="ECO:0000256" key="9">
    <source>
        <dbReference type="HAMAP-Rule" id="MF_00197"/>
    </source>
</evidence>
<feature type="binding site" evidence="9">
    <location>
        <position position="13"/>
    </location>
    <ligand>
        <name>substrate</name>
    </ligand>
</feature>
<comment type="subcellular location">
    <subcellularLocation>
        <location evidence="9">Cytoplasm</location>
    </subcellularLocation>
</comment>
<dbReference type="NCBIfam" id="TIGR00652">
    <property type="entry name" value="DapF"/>
    <property type="match status" value="1"/>
</dbReference>
<dbReference type="HOGENOM" id="CLU_053306_3_0_7"/>
<evidence type="ECO:0000256" key="2">
    <source>
        <dbReference type="ARBA" id="ARBA00010219"/>
    </source>
</evidence>
<keyword evidence="12" id="KW-1185">Reference proteome</keyword>
<dbReference type="AlphaFoldDB" id="I5B7N9"/>
<feature type="active site" evidence="10">
    <location>
        <position position="76"/>
    </location>
</feature>
<dbReference type="EC" id="5.1.1.7" evidence="3 9"/>
<protein>
    <recommendedName>
        <fullName evidence="3 9">Diaminopimelate epimerase</fullName>
        <shortName evidence="9">DAP epimerase</shortName>
        <ecNumber evidence="3 9">5.1.1.7</ecNumber>
    </recommendedName>
    <alternativeName>
        <fullName evidence="9">PLP-independent amino acid racemase</fullName>
    </alternativeName>
</protein>
<feature type="site" description="Could be important to modulate the pK values of the two catalytic cysteine residues" evidence="9">
    <location>
        <position position="168"/>
    </location>
</feature>
<feature type="site" description="Could be important to modulate the pK values of the two catalytic cysteine residues" evidence="9">
    <location>
        <position position="217"/>
    </location>
</feature>
<dbReference type="OrthoDB" id="9805408at2"/>
<dbReference type="Proteomes" id="UP000005778">
    <property type="component" value="Chromosome"/>
</dbReference>
<comment type="similarity">
    <text evidence="2 9">Belongs to the diaminopimelate epimerase family.</text>
</comment>
<evidence type="ECO:0000313" key="11">
    <source>
        <dbReference type="EMBL" id="EIM65502.1"/>
    </source>
</evidence>
<feature type="binding site" evidence="9">
    <location>
        <begin position="217"/>
        <end position="218"/>
    </location>
    <ligand>
        <name>substrate</name>
    </ligand>
</feature>
<feature type="binding site" evidence="9">
    <location>
        <begin position="227"/>
        <end position="228"/>
    </location>
    <ligand>
        <name>substrate</name>
    </ligand>
</feature>
<evidence type="ECO:0000256" key="5">
    <source>
        <dbReference type="ARBA" id="ARBA00022605"/>
    </source>
</evidence>
<evidence type="ECO:0000256" key="6">
    <source>
        <dbReference type="ARBA" id="ARBA00023154"/>
    </source>
</evidence>
<dbReference type="RefSeq" id="WP_004075727.1">
    <property type="nucleotide sequence ID" value="NZ_CM001488.1"/>
</dbReference>
<dbReference type="InterPro" id="IPR001653">
    <property type="entry name" value="DAP_epimerase_DapF"/>
</dbReference>
<keyword evidence="4 9" id="KW-0963">Cytoplasm</keyword>
<comment type="catalytic activity">
    <reaction evidence="8 9">
        <text>(2S,6S)-2,6-diaminopimelate = meso-2,6-diaminopimelate</text>
        <dbReference type="Rhea" id="RHEA:15393"/>
        <dbReference type="ChEBI" id="CHEBI:57609"/>
        <dbReference type="ChEBI" id="CHEBI:57791"/>
        <dbReference type="EC" id="5.1.1.7"/>
    </reaction>
</comment>
<keyword evidence="6 9" id="KW-0457">Lysine biosynthesis</keyword>
<dbReference type="Gene3D" id="3.10.310.10">
    <property type="entry name" value="Diaminopimelate Epimerase, Chain A, domain 1"/>
    <property type="match status" value="2"/>
</dbReference>
<dbReference type="PANTHER" id="PTHR31689:SF0">
    <property type="entry name" value="DIAMINOPIMELATE EPIMERASE"/>
    <property type="match status" value="1"/>
</dbReference>
<accession>I5B7N9</accession>
<dbReference type="eggNOG" id="COG0253">
    <property type="taxonomic scope" value="Bacteria"/>
</dbReference>
<comment type="caution">
    <text evidence="9">Lacks conserved residue(s) required for the propagation of feature annotation.</text>
</comment>
<keyword evidence="7 9" id="KW-0413">Isomerase</keyword>
<comment type="pathway">
    <text evidence="1 9">Amino-acid biosynthesis; L-lysine biosynthesis via DAP pathway; DL-2,6-diaminopimelate from LL-2,6-diaminopimelate: step 1/1.</text>
</comment>
<dbReference type="EMBL" id="CM001488">
    <property type="protein sequence ID" value="EIM65502.1"/>
    <property type="molecule type" value="Genomic_DNA"/>
</dbReference>
<dbReference type="HAMAP" id="MF_00197">
    <property type="entry name" value="DAP_epimerase"/>
    <property type="match status" value="1"/>
</dbReference>
<feature type="binding site" evidence="9">
    <location>
        <position position="199"/>
    </location>
    <ligand>
        <name>substrate</name>
    </ligand>
</feature>
<dbReference type="GO" id="GO:0008837">
    <property type="term" value="F:diaminopimelate epimerase activity"/>
    <property type="evidence" value="ECO:0007669"/>
    <property type="project" value="UniProtKB-UniRule"/>
</dbReference>
<evidence type="ECO:0000256" key="4">
    <source>
        <dbReference type="ARBA" id="ARBA00022490"/>
    </source>
</evidence>
<evidence type="ECO:0000256" key="10">
    <source>
        <dbReference type="PROSITE-ProRule" id="PRU10125"/>
    </source>
</evidence>
<comment type="subunit">
    <text evidence="9">Homodimer.</text>
</comment>
<comment type="function">
    <text evidence="9">Catalyzes the stereoinversion of LL-2,6-diaminopimelate (L,L-DAP) to meso-diaminopimelate (meso-DAP), a precursor of L-lysine and an essential component of the bacterial peptidoglycan.</text>
</comment>
<sequence length="283" mass="31201">MRIDFWKMHGIGNDFIMLDDRDKTIAGYIDYSDLAVRLCHRRFGIGADGIILARHSDTHDIRFIIINSDGSEPEMCGNGMRCFAKYLYENNILVKDEIKVQTLAGTVVPRIEKKQSGQVVSVCVDMGVPRLVPQQIPFVHDRDMALGVPIETAQGTMLVSCVSMGNPHAVIFVNDLSLVDIETIGPMVENHPRFPEKTNVEFIEVVSDRQLKMRVWERGAGITLACGTGACAAVTAAHLTGRAGRQVRVNLDGGDLDISWNESSGHIFKTGPAQTVFKGTFDI</sequence>
<dbReference type="UniPathway" id="UPA00034">
    <property type="reaction ID" value="UER00025"/>
</dbReference>
<feature type="binding site" evidence="9">
    <location>
        <position position="67"/>
    </location>
    <ligand>
        <name>substrate</name>
    </ligand>
</feature>
<reference evidence="11 12" key="2">
    <citation type="submission" date="2012-02" db="EMBL/GenBank/DDBJ databases">
        <title>Improved High-Quality Draft sequence of Desulfobacter postgatei 2ac9.</title>
        <authorList>
            <consortium name="US DOE Joint Genome Institute"/>
            <person name="Lucas S."/>
            <person name="Han J."/>
            <person name="Lapidus A."/>
            <person name="Cheng J.-F."/>
            <person name="Goodwin L."/>
            <person name="Pitluck S."/>
            <person name="Peters L."/>
            <person name="Ovchinnikova G."/>
            <person name="Held B."/>
            <person name="Detter J.C."/>
            <person name="Han C."/>
            <person name="Tapia R."/>
            <person name="Land M."/>
            <person name="Hauser L."/>
            <person name="Kyrpides N."/>
            <person name="Ivanova N."/>
            <person name="Pagani I."/>
            <person name="Orellana R."/>
            <person name="Lovley D."/>
            <person name="Woyke T."/>
        </authorList>
    </citation>
    <scope>NUCLEOTIDE SEQUENCE [LARGE SCALE GENOMIC DNA]</scope>
    <source>
        <strain evidence="11 12">2ac9</strain>
    </source>
</reference>
<evidence type="ECO:0000256" key="7">
    <source>
        <dbReference type="ARBA" id="ARBA00023235"/>
    </source>
</evidence>